<dbReference type="PANTHER" id="PTHR42695:SF5">
    <property type="entry name" value="GLUTAMINE AMIDOTRANSFERASE YLR126C-RELATED"/>
    <property type="match status" value="1"/>
</dbReference>
<dbReference type="PANTHER" id="PTHR42695">
    <property type="entry name" value="GLUTAMINE AMIDOTRANSFERASE YLR126C-RELATED"/>
    <property type="match status" value="1"/>
</dbReference>
<dbReference type="GO" id="GO:0005829">
    <property type="term" value="C:cytosol"/>
    <property type="evidence" value="ECO:0007669"/>
    <property type="project" value="TreeGrafter"/>
</dbReference>
<proteinExistence type="predicted"/>
<dbReference type="SUPFAM" id="SSF52317">
    <property type="entry name" value="Class I glutamine amidotransferase-like"/>
    <property type="match status" value="1"/>
</dbReference>
<dbReference type="RefSeq" id="WP_095659987.1">
    <property type="nucleotide sequence ID" value="NZ_CP019688.1"/>
</dbReference>
<evidence type="ECO:0000259" key="1">
    <source>
        <dbReference type="Pfam" id="PF00117"/>
    </source>
</evidence>
<dbReference type="GO" id="GO:0003922">
    <property type="term" value="F:GMP synthase (glutamine-hydrolyzing) activity"/>
    <property type="evidence" value="ECO:0007669"/>
    <property type="project" value="UniProtKB-EC"/>
</dbReference>
<dbReference type="InterPro" id="IPR044992">
    <property type="entry name" value="ChyE-like"/>
</dbReference>
<gene>
    <name evidence="2" type="primary">guaA2</name>
    <name evidence="2" type="ORF">CGLAU_06555</name>
</gene>
<dbReference type="EC" id="6.3.5.2" evidence="2"/>
<accession>A0A1Q2HWR4</accession>
<keyword evidence="2" id="KW-0436">Ligase</keyword>
<dbReference type="InterPro" id="IPR029062">
    <property type="entry name" value="Class_I_gatase-like"/>
</dbReference>
<evidence type="ECO:0000313" key="2">
    <source>
        <dbReference type="EMBL" id="AQQ15273.1"/>
    </source>
</evidence>
<protein>
    <submittedName>
        <fullName evidence="2">GMP synthase [glutamine-hydrolyzing]</fullName>
        <ecNumber evidence="2">6.3.5.2</ecNumber>
    </submittedName>
</protein>
<evidence type="ECO:0000313" key="3">
    <source>
        <dbReference type="Proteomes" id="UP000217209"/>
    </source>
</evidence>
<sequence>MSKLLFLSLRTGEIGPDVARAEYHDALTAAGMDEVGMELRIIDSADAAVGPLTGVDGVIVGGSSLNVTNAETDAGYDDYQRHVHALLADLVESGVPVFFVCFGLSWLVHYCGGAVGRDRPEDSGPTQVRPIEAGRLDPLLAGSPEEFTALTGHTENPQGVPEGLELLAEGPDGLVQMVRYGEHVWATQFHAEMDADAMRTRMDFYYDYGYFPAEEYARIVADLPNHDVAYANGLVRAFAQYCAAQAR</sequence>
<dbReference type="InterPro" id="IPR017926">
    <property type="entry name" value="GATASE"/>
</dbReference>
<dbReference type="AlphaFoldDB" id="A0A1Q2HWR4"/>
<name>A0A1Q2HWR4_9CORY</name>
<dbReference type="Proteomes" id="UP000217209">
    <property type="component" value="Chromosome"/>
</dbReference>
<dbReference type="Gene3D" id="3.40.50.880">
    <property type="match status" value="1"/>
</dbReference>
<dbReference type="PROSITE" id="PS51273">
    <property type="entry name" value="GATASE_TYPE_1"/>
    <property type="match status" value="1"/>
</dbReference>
<dbReference type="CDD" id="cd01741">
    <property type="entry name" value="GATase1_1"/>
    <property type="match status" value="1"/>
</dbReference>
<organism evidence="2 3">
    <name type="scientific">Corynebacterium glaucum</name>
    <dbReference type="NCBI Taxonomy" id="187491"/>
    <lineage>
        <taxon>Bacteria</taxon>
        <taxon>Bacillati</taxon>
        <taxon>Actinomycetota</taxon>
        <taxon>Actinomycetes</taxon>
        <taxon>Mycobacteriales</taxon>
        <taxon>Corynebacteriaceae</taxon>
        <taxon>Corynebacterium</taxon>
    </lineage>
</organism>
<reference evidence="2 3" key="1">
    <citation type="submission" date="2016-12" db="EMBL/GenBank/DDBJ databases">
        <authorList>
            <person name="Song W.-J."/>
            <person name="Kurnit D.M."/>
        </authorList>
    </citation>
    <scope>NUCLEOTIDE SEQUENCE [LARGE SCALE GENOMIC DNA]</scope>
    <source>
        <strain evidence="2 3">DSM 30827</strain>
    </source>
</reference>
<keyword evidence="3" id="KW-1185">Reference proteome</keyword>
<dbReference type="KEGG" id="cgv:CGLAU_06555"/>
<feature type="domain" description="Glutamine amidotransferase" evidence="1">
    <location>
        <begin position="52"/>
        <end position="201"/>
    </location>
</feature>
<dbReference type="EMBL" id="CP019688">
    <property type="protein sequence ID" value="AQQ15273.1"/>
    <property type="molecule type" value="Genomic_DNA"/>
</dbReference>
<dbReference type="Pfam" id="PF00117">
    <property type="entry name" value="GATase"/>
    <property type="match status" value="1"/>
</dbReference>
<dbReference type="OrthoDB" id="5196541at2"/>